<protein>
    <submittedName>
        <fullName evidence="2">Prolyl oligopeptidase</fullName>
    </submittedName>
</protein>
<organism evidence="2 3">
    <name type="scientific">Clonorchis sinensis</name>
    <name type="common">Chinese liver fluke</name>
    <dbReference type="NCBI Taxonomy" id="79923"/>
    <lineage>
        <taxon>Eukaryota</taxon>
        <taxon>Metazoa</taxon>
        <taxon>Spiralia</taxon>
        <taxon>Lophotrochozoa</taxon>
        <taxon>Platyhelminthes</taxon>
        <taxon>Trematoda</taxon>
        <taxon>Digenea</taxon>
        <taxon>Opisthorchiida</taxon>
        <taxon>Opisthorchiata</taxon>
        <taxon>Opisthorchiidae</taxon>
        <taxon>Clonorchis</taxon>
    </lineage>
</organism>
<dbReference type="EMBL" id="DF142868">
    <property type="protein sequence ID" value="GAA48078.1"/>
    <property type="molecule type" value="Genomic_DNA"/>
</dbReference>
<dbReference type="PANTHER" id="PTHR42881">
    <property type="entry name" value="PROLYL ENDOPEPTIDASE"/>
    <property type="match status" value="1"/>
</dbReference>
<proteinExistence type="predicted"/>
<feature type="domain" description="Peptidase S9A N-terminal" evidence="1">
    <location>
        <begin position="42"/>
        <end position="95"/>
    </location>
</feature>
<reference key="2">
    <citation type="submission" date="2011-10" db="EMBL/GenBank/DDBJ databases">
        <title>The genome and transcriptome sequence of Clonorchis sinensis provide insights into the carcinogenic liver fluke.</title>
        <authorList>
            <person name="Wang X."/>
            <person name="Huang Y."/>
            <person name="Chen W."/>
            <person name="Liu H."/>
            <person name="Guo L."/>
            <person name="Chen Y."/>
            <person name="Luo F."/>
            <person name="Zhou W."/>
            <person name="Sun J."/>
            <person name="Mao Q."/>
            <person name="Liang P."/>
            <person name="Zhou C."/>
            <person name="Tian Y."/>
            <person name="Men J."/>
            <person name="Lv X."/>
            <person name="Huang L."/>
            <person name="Zhou J."/>
            <person name="Hu Y."/>
            <person name="Li R."/>
            <person name="Zhang F."/>
            <person name="Lei H."/>
            <person name="Li X."/>
            <person name="Hu X."/>
            <person name="Liang C."/>
            <person name="Xu J."/>
            <person name="Wu Z."/>
            <person name="Yu X."/>
        </authorList>
    </citation>
    <scope>NUCLEOTIDE SEQUENCE</scope>
    <source>
        <strain>Henan</strain>
    </source>
</reference>
<dbReference type="GO" id="GO:0005829">
    <property type="term" value="C:cytosol"/>
    <property type="evidence" value="ECO:0007669"/>
    <property type="project" value="TreeGrafter"/>
</dbReference>
<reference evidence="2" key="1">
    <citation type="journal article" date="2011" name="Genome Biol.">
        <title>The draft genome of the carcinogenic human liver fluke Clonorchis sinensis.</title>
        <authorList>
            <person name="Wang X."/>
            <person name="Chen W."/>
            <person name="Huang Y."/>
            <person name="Sun J."/>
            <person name="Men J."/>
            <person name="Liu H."/>
            <person name="Luo F."/>
            <person name="Guo L."/>
            <person name="Lv X."/>
            <person name="Deng C."/>
            <person name="Zhou C."/>
            <person name="Fan Y."/>
            <person name="Li X."/>
            <person name="Huang L."/>
            <person name="Hu Y."/>
            <person name="Liang C."/>
            <person name="Hu X."/>
            <person name="Xu J."/>
            <person name="Yu X."/>
        </authorList>
    </citation>
    <scope>NUCLEOTIDE SEQUENCE [LARGE SCALE GENOMIC DNA]</scope>
    <source>
        <strain evidence="2">Henan</strain>
    </source>
</reference>
<dbReference type="AlphaFoldDB" id="G7Y551"/>
<name>G7Y551_CLOSI</name>
<dbReference type="GO" id="GO:0070012">
    <property type="term" value="F:oligopeptidase activity"/>
    <property type="evidence" value="ECO:0007669"/>
    <property type="project" value="TreeGrafter"/>
</dbReference>
<dbReference type="Pfam" id="PF02897">
    <property type="entry name" value="Peptidase_S9_N"/>
    <property type="match status" value="1"/>
</dbReference>
<dbReference type="GO" id="GO:0004252">
    <property type="term" value="F:serine-type endopeptidase activity"/>
    <property type="evidence" value="ECO:0007669"/>
    <property type="project" value="InterPro"/>
</dbReference>
<dbReference type="SUPFAM" id="SSF50993">
    <property type="entry name" value="Peptidase/esterase 'gauge' domain"/>
    <property type="match status" value="1"/>
</dbReference>
<evidence type="ECO:0000259" key="1">
    <source>
        <dbReference type="Pfam" id="PF02897"/>
    </source>
</evidence>
<dbReference type="PANTHER" id="PTHR42881:SF2">
    <property type="entry name" value="PROLYL ENDOPEPTIDASE"/>
    <property type="match status" value="1"/>
</dbReference>
<dbReference type="Gene3D" id="2.130.10.120">
    <property type="entry name" value="Prolyl oligopeptidase, N-terminal domain"/>
    <property type="match status" value="1"/>
</dbReference>
<accession>G7Y551</accession>
<evidence type="ECO:0000313" key="2">
    <source>
        <dbReference type="EMBL" id="GAA48078.1"/>
    </source>
</evidence>
<evidence type="ECO:0000313" key="3">
    <source>
        <dbReference type="Proteomes" id="UP000008909"/>
    </source>
</evidence>
<sequence>MNASPARSNPVDIITTGETADCKTRGFSMHFKCATLFSVLFQLESLDGTASVFLDPNEIDADGLAAIRSYSFSEEGSYLCYGLSHGGSDWAELKVGPLVPFIKFH</sequence>
<dbReference type="Proteomes" id="UP000008909">
    <property type="component" value="Unassembled WGS sequence"/>
</dbReference>
<dbReference type="InterPro" id="IPR023302">
    <property type="entry name" value="Pept_S9A_N"/>
</dbReference>
<keyword evidence="3" id="KW-1185">Reference proteome</keyword>
<dbReference type="InterPro" id="IPR051167">
    <property type="entry name" value="Prolyl_oligopep/macrocyclase"/>
</dbReference>
<gene>
    <name evidence="2" type="ORF">CLF_101151</name>
</gene>